<dbReference type="eggNOG" id="COG1396">
    <property type="taxonomic scope" value="Bacteria"/>
</dbReference>
<dbReference type="Pfam" id="PF01381">
    <property type="entry name" value="HTH_3"/>
    <property type="match status" value="1"/>
</dbReference>
<sequence length="123" mass="14341">MEQNKLSKRIVDLRESMDLTQTELARRLKIDKSAMNKIENGTRKVSSEELNKLSDIFDVTTDYLLGKNGTPKWANKQDVFDLKKFLDDNDGSFTFGGDDLTEEEKEKLKIAMTQIFWDRHKHN</sequence>
<reference evidence="3" key="1">
    <citation type="submission" date="2010-07" db="EMBL/GenBank/DDBJ databases">
        <authorList>
            <person name="Muzny D."/>
            <person name="Qin X."/>
            <person name="Deng J."/>
            <person name="Jiang H."/>
            <person name="Liu Y."/>
            <person name="Qu J."/>
            <person name="Song X.-Z."/>
            <person name="Zhang L."/>
            <person name="Thornton R."/>
            <person name="Coyle M."/>
            <person name="Francisco L."/>
            <person name="Jackson L."/>
            <person name="Javaid M."/>
            <person name="Korchina V."/>
            <person name="Kovar C."/>
            <person name="Mata R."/>
            <person name="Mathew T."/>
            <person name="Ngo R."/>
            <person name="Nguyen L."/>
            <person name="Nguyen N."/>
            <person name="Okwuonu G."/>
            <person name="Ongeri F."/>
            <person name="Pham C."/>
            <person name="Simmons D."/>
            <person name="Wilczek-Boney K."/>
            <person name="Hale W."/>
            <person name="Jakkamsetti A."/>
            <person name="Pham P."/>
            <person name="Ruth R."/>
            <person name="San Lucas F."/>
            <person name="Warren J."/>
            <person name="Zhang J."/>
            <person name="Zhao Z."/>
            <person name="Zhou C."/>
            <person name="Zhu D."/>
            <person name="Lee S."/>
            <person name="Bess C."/>
            <person name="Blankenburg K."/>
            <person name="Forbes L."/>
            <person name="Fu Q."/>
            <person name="Gubbala S."/>
            <person name="Hirani K."/>
            <person name="Jayaseelan J.C."/>
            <person name="Lara F."/>
            <person name="Munidasa M."/>
            <person name="Palculict T."/>
            <person name="Patil S."/>
            <person name="Pu L.-L."/>
            <person name="Saada N."/>
            <person name="Tang L."/>
            <person name="Weissenberger G."/>
            <person name="Zhu Y."/>
            <person name="Hemphill L."/>
            <person name="Shang Y."/>
            <person name="Youmans B."/>
            <person name="Ayvaz T."/>
            <person name="Ross M."/>
            <person name="Santibanez J."/>
            <person name="Aqrawi P."/>
            <person name="Gross S."/>
            <person name="Joshi V."/>
            <person name="Fowler G."/>
            <person name="Nazareth L."/>
            <person name="Reid J."/>
            <person name="Worley K."/>
            <person name="Petrosino J."/>
            <person name="Highlander S."/>
            <person name="Gibbs R."/>
        </authorList>
    </citation>
    <scope>NUCLEOTIDE SEQUENCE [LARGE SCALE GENOMIC DNA]</scope>
    <source>
        <strain evidence="3">DSM 20284</strain>
    </source>
</reference>
<dbReference type="GO" id="GO:0003677">
    <property type="term" value="F:DNA binding"/>
    <property type="evidence" value="ECO:0007669"/>
    <property type="project" value="UniProtKB-KW"/>
</dbReference>
<dbReference type="SMART" id="SM00530">
    <property type="entry name" value="HTH_XRE"/>
    <property type="match status" value="1"/>
</dbReference>
<dbReference type="SUPFAM" id="SSF47413">
    <property type="entry name" value="lambda repressor-like DNA-binding domains"/>
    <property type="match status" value="1"/>
</dbReference>
<gene>
    <name evidence="3" type="ORF">HMPREF0623_0260</name>
</gene>
<dbReference type="PANTHER" id="PTHR46558:SF13">
    <property type="entry name" value="HTH-TYPE TRANSCRIPTIONAL REGULATOR IMMR"/>
    <property type="match status" value="1"/>
</dbReference>
<proteinExistence type="predicted"/>
<keyword evidence="1 3" id="KW-0238">DNA-binding</keyword>
<dbReference type="EMBL" id="AEEG01000002">
    <property type="protein sequence ID" value="EFL96209.1"/>
    <property type="molecule type" value="Genomic_DNA"/>
</dbReference>
<dbReference type="PROSITE" id="PS50943">
    <property type="entry name" value="HTH_CROC1"/>
    <property type="match status" value="1"/>
</dbReference>
<protein>
    <submittedName>
        <fullName evidence="3">DNA-binding helix-turn-helix protein</fullName>
    </submittedName>
</protein>
<dbReference type="HOGENOM" id="CLU_066192_4_0_9"/>
<dbReference type="RefSeq" id="WP_004165746.1">
    <property type="nucleotide sequence ID" value="NZ_GL397067.1"/>
</dbReference>
<dbReference type="CDD" id="cd00093">
    <property type="entry name" value="HTH_XRE"/>
    <property type="match status" value="1"/>
</dbReference>
<feature type="domain" description="HTH cro/C1-type" evidence="2">
    <location>
        <begin position="10"/>
        <end position="64"/>
    </location>
</feature>
<comment type="caution">
    <text evidence="3">The sequence shown here is derived from an EMBL/GenBank/DDBJ whole genome shotgun (WGS) entry which is preliminary data.</text>
</comment>
<evidence type="ECO:0000256" key="1">
    <source>
        <dbReference type="ARBA" id="ARBA00023125"/>
    </source>
</evidence>
<dbReference type="InterPro" id="IPR001387">
    <property type="entry name" value="Cro/C1-type_HTH"/>
</dbReference>
<dbReference type="Proteomes" id="UP000004470">
    <property type="component" value="Unassembled WGS sequence"/>
</dbReference>
<evidence type="ECO:0000313" key="4">
    <source>
        <dbReference type="Proteomes" id="UP000004470"/>
    </source>
</evidence>
<evidence type="ECO:0000313" key="3">
    <source>
        <dbReference type="EMBL" id="EFL96209.1"/>
    </source>
</evidence>
<name>E0ND88_PEDAC</name>
<organism evidence="3 4">
    <name type="scientific">Pediococcus acidilactici DSM 20284</name>
    <dbReference type="NCBI Taxonomy" id="862514"/>
    <lineage>
        <taxon>Bacteria</taxon>
        <taxon>Bacillati</taxon>
        <taxon>Bacillota</taxon>
        <taxon>Bacilli</taxon>
        <taxon>Lactobacillales</taxon>
        <taxon>Lactobacillaceae</taxon>
        <taxon>Pediococcus</taxon>
        <taxon>Pediococcus acidilactici group</taxon>
    </lineage>
</organism>
<dbReference type="AlphaFoldDB" id="E0ND88"/>
<dbReference type="PANTHER" id="PTHR46558">
    <property type="entry name" value="TRACRIPTIONAL REGULATORY PROTEIN-RELATED-RELATED"/>
    <property type="match status" value="1"/>
</dbReference>
<evidence type="ECO:0000259" key="2">
    <source>
        <dbReference type="PROSITE" id="PS50943"/>
    </source>
</evidence>
<dbReference type="Gene3D" id="1.10.260.40">
    <property type="entry name" value="lambda repressor-like DNA-binding domains"/>
    <property type="match status" value="1"/>
</dbReference>
<accession>E0ND88</accession>
<dbReference type="InterPro" id="IPR010982">
    <property type="entry name" value="Lambda_DNA-bd_dom_sf"/>
</dbReference>
<keyword evidence="4" id="KW-1185">Reference proteome</keyword>